<reference evidence="1" key="4">
    <citation type="submission" date="2025-08" db="UniProtKB">
        <authorList>
            <consortium name="Ensembl"/>
        </authorList>
    </citation>
    <scope>IDENTIFICATION</scope>
</reference>
<dbReference type="InterPro" id="IPR036236">
    <property type="entry name" value="Znf_C2H2_sf"/>
</dbReference>
<evidence type="ECO:0008006" key="3">
    <source>
        <dbReference type="Google" id="ProtNLM"/>
    </source>
</evidence>
<proteinExistence type="predicted"/>
<sequence>MRSHDAEILFTDAYCKVCSAQLISQSQRVAHYEVRHKRLSRREDVPKR</sequence>
<name>A0A4W3HEY6_CALMI</name>
<reference evidence="1" key="5">
    <citation type="submission" date="2025-09" db="UniProtKB">
        <authorList>
            <consortium name="Ensembl"/>
        </authorList>
    </citation>
    <scope>IDENTIFICATION</scope>
</reference>
<protein>
    <recommendedName>
        <fullName evidence="3">C2H2-type domain-containing protein</fullName>
    </recommendedName>
</protein>
<dbReference type="STRING" id="7868.ENSCMIP00000013707"/>
<reference evidence="2" key="3">
    <citation type="journal article" date="2014" name="Nature">
        <title>Elephant shark genome provides unique insights into gnathostome evolution.</title>
        <authorList>
            <consortium name="International Elephant Shark Genome Sequencing Consortium"/>
            <person name="Venkatesh B."/>
            <person name="Lee A.P."/>
            <person name="Ravi V."/>
            <person name="Maurya A.K."/>
            <person name="Lian M.M."/>
            <person name="Swann J.B."/>
            <person name="Ohta Y."/>
            <person name="Flajnik M.F."/>
            <person name="Sutoh Y."/>
            <person name="Kasahara M."/>
            <person name="Hoon S."/>
            <person name="Gangu V."/>
            <person name="Roy S.W."/>
            <person name="Irimia M."/>
            <person name="Korzh V."/>
            <person name="Kondrychyn I."/>
            <person name="Lim Z.W."/>
            <person name="Tay B.H."/>
            <person name="Tohari S."/>
            <person name="Kong K.W."/>
            <person name="Ho S."/>
            <person name="Lorente-Galdos B."/>
            <person name="Quilez J."/>
            <person name="Marques-Bonet T."/>
            <person name="Raney B.J."/>
            <person name="Ingham P.W."/>
            <person name="Tay A."/>
            <person name="Hillier L.W."/>
            <person name="Minx P."/>
            <person name="Boehm T."/>
            <person name="Wilson R.K."/>
            <person name="Brenner S."/>
            <person name="Warren W.C."/>
        </authorList>
    </citation>
    <scope>NUCLEOTIDE SEQUENCE [LARGE SCALE GENOMIC DNA]</scope>
</reference>
<dbReference type="GeneTree" id="ENSGT00940000175215"/>
<dbReference type="Ensembl" id="ENSCMIT00000014009.1">
    <property type="protein sequence ID" value="ENSCMIP00000013707.1"/>
    <property type="gene ID" value="ENSCMIG00000006860.1"/>
</dbReference>
<evidence type="ECO:0000313" key="2">
    <source>
        <dbReference type="Proteomes" id="UP000314986"/>
    </source>
</evidence>
<organism evidence="1 2">
    <name type="scientific">Callorhinchus milii</name>
    <name type="common">Ghost shark</name>
    <dbReference type="NCBI Taxonomy" id="7868"/>
    <lineage>
        <taxon>Eukaryota</taxon>
        <taxon>Metazoa</taxon>
        <taxon>Chordata</taxon>
        <taxon>Craniata</taxon>
        <taxon>Vertebrata</taxon>
        <taxon>Chondrichthyes</taxon>
        <taxon>Holocephali</taxon>
        <taxon>Chimaeriformes</taxon>
        <taxon>Callorhinchidae</taxon>
        <taxon>Callorhinchus</taxon>
    </lineage>
</organism>
<keyword evidence="2" id="KW-1185">Reference proteome</keyword>
<dbReference type="AlphaFoldDB" id="A0A4W3HEY6"/>
<dbReference type="Proteomes" id="UP000314986">
    <property type="component" value="Unassembled WGS sequence"/>
</dbReference>
<evidence type="ECO:0000313" key="1">
    <source>
        <dbReference type="Ensembl" id="ENSCMIP00000013707.1"/>
    </source>
</evidence>
<dbReference type="InParanoid" id="A0A4W3HEY6"/>
<dbReference type="Gene3D" id="3.30.160.60">
    <property type="entry name" value="Classic Zinc Finger"/>
    <property type="match status" value="1"/>
</dbReference>
<reference evidence="2" key="2">
    <citation type="journal article" date="2007" name="PLoS Biol.">
        <title>Survey sequencing and comparative analysis of the elephant shark (Callorhinchus milii) genome.</title>
        <authorList>
            <person name="Venkatesh B."/>
            <person name="Kirkness E.F."/>
            <person name="Loh Y.H."/>
            <person name="Halpern A.L."/>
            <person name="Lee A.P."/>
            <person name="Johnson J."/>
            <person name="Dandona N."/>
            <person name="Viswanathan L.D."/>
            <person name="Tay A."/>
            <person name="Venter J.C."/>
            <person name="Strausberg R.L."/>
            <person name="Brenner S."/>
        </authorList>
    </citation>
    <scope>NUCLEOTIDE SEQUENCE [LARGE SCALE GENOMIC DNA]</scope>
</reference>
<dbReference type="SUPFAM" id="SSF57667">
    <property type="entry name" value="beta-beta-alpha zinc fingers"/>
    <property type="match status" value="1"/>
</dbReference>
<accession>A0A4W3HEY6</accession>
<reference evidence="2" key="1">
    <citation type="journal article" date="2006" name="Science">
        <title>Ancient noncoding elements conserved in the human genome.</title>
        <authorList>
            <person name="Venkatesh B."/>
            <person name="Kirkness E.F."/>
            <person name="Loh Y.H."/>
            <person name="Halpern A.L."/>
            <person name="Lee A.P."/>
            <person name="Johnson J."/>
            <person name="Dandona N."/>
            <person name="Viswanathan L.D."/>
            <person name="Tay A."/>
            <person name="Venter J.C."/>
            <person name="Strausberg R.L."/>
            <person name="Brenner S."/>
        </authorList>
    </citation>
    <scope>NUCLEOTIDE SEQUENCE [LARGE SCALE GENOMIC DNA]</scope>
</reference>